<accession>A0A803P5K9</accession>
<sequence>MSLNDDTCEAFDEMTKLPELPSGDEDNSSMKNVMMEKESGNPSSIPSVSLPPSKPLNDEIHDALEISIQELHKVFNAASKLDDAVKGYFEKKKKALLIPTQEEQKKHHVEVQLKWTMQRMMRRKIMMLRERSKNIITLTL</sequence>
<organism evidence="2 3">
    <name type="scientific">Cannabis sativa</name>
    <name type="common">Hemp</name>
    <name type="synonym">Marijuana</name>
    <dbReference type="NCBI Taxonomy" id="3483"/>
    <lineage>
        <taxon>Eukaryota</taxon>
        <taxon>Viridiplantae</taxon>
        <taxon>Streptophyta</taxon>
        <taxon>Embryophyta</taxon>
        <taxon>Tracheophyta</taxon>
        <taxon>Spermatophyta</taxon>
        <taxon>Magnoliopsida</taxon>
        <taxon>eudicotyledons</taxon>
        <taxon>Gunneridae</taxon>
        <taxon>Pentapetalae</taxon>
        <taxon>rosids</taxon>
        <taxon>fabids</taxon>
        <taxon>Rosales</taxon>
        <taxon>Cannabaceae</taxon>
        <taxon>Cannabis</taxon>
    </lineage>
</organism>
<reference evidence="2" key="1">
    <citation type="submission" date="2018-11" db="EMBL/GenBank/DDBJ databases">
        <authorList>
            <person name="Grassa J C."/>
        </authorList>
    </citation>
    <scope>NUCLEOTIDE SEQUENCE [LARGE SCALE GENOMIC DNA]</scope>
</reference>
<keyword evidence="3" id="KW-1185">Reference proteome</keyword>
<reference evidence="2" key="2">
    <citation type="submission" date="2021-03" db="UniProtKB">
        <authorList>
            <consortium name="EnsemblPlants"/>
        </authorList>
    </citation>
    <scope>IDENTIFICATION</scope>
</reference>
<dbReference type="EMBL" id="UZAU01000318">
    <property type="status" value="NOT_ANNOTATED_CDS"/>
    <property type="molecule type" value="Genomic_DNA"/>
</dbReference>
<name>A0A803P5K9_CANSA</name>
<dbReference type="EnsemblPlants" id="evm.model.03.1522">
    <property type="protein sequence ID" value="cds.evm.model.03.1522"/>
    <property type="gene ID" value="evm.TU.03.1522"/>
</dbReference>
<evidence type="ECO:0000256" key="1">
    <source>
        <dbReference type="SAM" id="MobiDB-lite"/>
    </source>
</evidence>
<feature type="compositionally biased region" description="Acidic residues" evidence="1">
    <location>
        <begin position="1"/>
        <end position="12"/>
    </location>
</feature>
<dbReference type="Proteomes" id="UP000596661">
    <property type="component" value="Chromosome 3"/>
</dbReference>
<feature type="region of interest" description="Disordered" evidence="1">
    <location>
        <begin position="1"/>
        <end position="56"/>
    </location>
</feature>
<dbReference type="AlphaFoldDB" id="A0A803P5K9"/>
<feature type="compositionally biased region" description="Low complexity" evidence="1">
    <location>
        <begin position="42"/>
        <end position="51"/>
    </location>
</feature>
<dbReference type="Gramene" id="evm.model.03.1522">
    <property type="protein sequence ID" value="cds.evm.model.03.1522"/>
    <property type="gene ID" value="evm.TU.03.1522"/>
</dbReference>
<evidence type="ECO:0000313" key="3">
    <source>
        <dbReference type="Proteomes" id="UP000596661"/>
    </source>
</evidence>
<proteinExistence type="predicted"/>
<evidence type="ECO:0000313" key="2">
    <source>
        <dbReference type="EnsemblPlants" id="cds.evm.model.03.1522"/>
    </source>
</evidence>
<protein>
    <submittedName>
        <fullName evidence="2">Uncharacterized protein</fullName>
    </submittedName>
</protein>